<sequence>MKNYLIVHQRKLESQKNLEDYRNRIMKKYRKNKIIETLKKMKFNLNKYILNLKIDGIIKKYPEDFIVEEITKEGIVLEYGKELKETFKDVPKWNGSYIHFTLEKINWNTIDAIRELAKRTNSKRKNFGFAGTKDKFAITTQRVGCFGIKPEILDGIKDSIKDLKIKDIQKTNIGIRMGDLWGNRFTIRIRLNDVNKYNEDNKENNKNNKKDMDNENINNKNNKEKMESLKTLKNIKLDYVLNYYGIQRFGSFRPITHVVGKFIYNRDFESAFYTYCGTPIMEEGKAFEARNLVDEGYFKESLKIYPKRLYYEIRVIKRYLKTGSFKESFKILPPQLKSMFVNAYQSYLFNEMINKRYEYGFEAQDGDILLDGIPTGALLGSNSYLELAGGLQGEIEREIIEKEGIDLKAFKIEDFGNFPGTRRKLITKVYDFECYNNNREIILKFKLEKGCYATAVLREFIPKVY</sequence>
<evidence type="ECO:0000313" key="7">
    <source>
        <dbReference type="Proteomes" id="UP000605144"/>
    </source>
</evidence>
<dbReference type="InterPro" id="IPR020103">
    <property type="entry name" value="PsdUridine_synth_cat_dom_sf"/>
</dbReference>
<keyword evidence="3" id="KW-0819">tRNA processing</keyword>
<dbReference type="InterPro" id="IPR042214">
    <property type="entry name" value="TruD_catalytic"/>
</dbReference>
<dbReference type="EC" id="5.4.99.27" evidence="3"/>
<dbReference type="Pfam" id="PF01142">
    <property type="entry name" value="TruD"/>
    <property type="match status" value="2"/>
</dbReference>
<organism evidence="6 7">
    <name type="scientific">Methanothermococcus okinawensis</name>
    <dbReference type="NCBI Taxonomy" id="155863"/>
    <lineage>
        <taxon>Archaea</taxon>
        <taxon>Methanobacteriati</taxon>
        <taxon>Methanobacteriota</taxon>
        <taxon>Methanomada group</taxon>
        <taxon>Methanococci</taxon>
        <taxon>Methanococcales</taxon>
        <taxon>Methanococcaceae</taxon>
        <taxon>Methanothermococcus</taxon>
    </lineage>
</organism>
<evidence type="ECO:0000256" key="1">
    <source>
        <dbReference type="ARBA" id="ARBA00007953"/>
    </source>
</evidence>
<comment type="caution">
    <text evidence="6">The sequence shown here is derived from an EMBL/GenBank/DDBJ whole genome shotgun (WGS) entry which is preliminary data.</text>
</comment>
<dbReference type="EMBL" id="DQSV01000074">
    <property type="protein sequence ID" value="HIP17397.1"/>
    <property type="molecule type" value="Genomic_DNA"/>
</dbReference>
<comment type="catalytic activity">
    <reaction evidence="3">
        <text>uridine(13) in tRNA = pseudouridine(13) in tRNA</text>
        <dbReference type="Rhea" id="RHEA:42540"/>
        <dbReference type="Rhea" id="RHEA-COMP:10105"/>
        <dbReference type="Rhea" id="RHEA-COMP:10106"/>
        <dbReference type="ChEBI" id="CHEBI:65314"/>
        <dbReference type="ChEBI" id="CHEBI:65315"/>
        <dbReference type="EC" id="5.4.99.27"/>
    </reaction>
</comment>
<dbReference type="Proteomes" id="UP000605144">
    <property type="component" value="Unassembled WGS sequence"/>
</dbReference>
<dbReference type="GO" id="GO:0160150">
    <property type="term" value="F:tRNA pseudouridine(13) synthase activity"/>
    <property type="evidence" value="ECO:0007669"/>
    <property type="project" value="UniProtKB-EC"/>
</dbReference>
<comment type="similarity">
    <text evidence="1 3">Belongs to the pseudouridine synthase TruD family.</text>
</comment>
<dbReference type="PANTHER" id="PTHR13326:SF21">
    <property type="entry name" value="PSEUDOURIDYLATE SYNTHASE PUS7L"/>
    <property type="match status" value="1"/>
</dbReference>
<evidence type="ECO:0000259" key="5">
    <source>
        <dbReference type="PROSITE" id="PS50984"/>
    </source>
</evidence>
<dbReference type="InterPro" id="IPR001656">
    <property type="entry name" value="PsdUridine_synth_TruD"/>
</dbReference>
<dbReference type="AlphaFoldDB" id="A0A833DS56"/>
<evidence type="ECO:0000256" key="4">
    <source>
        <dbReference type="SAM" id="MobiDB-lite"/>
    </source>
</evidence>
<evidence type="ECO:0000256" key="3">
    <source>
        <dbReference type="HAMAP-Rule" id="MF_01082"/>
    </source>
</evidence>
<evidence type="ECO:0000256" key="2">
    <source>
        <dbReference type="ARBA" id="ARBA00023235"/>
    </source>
</evidence>
<keyword evidence="2 3" id="KW-0413">Isomerase</keyword>
<proteinExistence type="inferred from homology"/>
<protein>
    <recommendedName>
        <fullName evidence="3">Probable tRNA pseudouridine synthase D</fullName>
        <ecNumber evidence="3">5.4.99.27</ecNumber>
    </recommendedName>
    <alternativeName>
        <fullName evidence="3">tRNA pseudouridine(13) synthase</fullName>
    </alternativeName>
    <alternativeName>
        <fullName evidence="3">tRNA pseudouridylate synthase D</fullName>
    </alternativeName>
    <alternativeName>
        <fullName evidence="3">tRNA-uridine isomerase D</fullName>
    </alternativeName>
</protein>
<feature type="compositionally biased region" description="Basic and acidic residues" evidence="4">
    <location>
        <begin position="198"/>
        <end position="213"/>
    </location>
</feature>
<dbReference type="HAMAP" id="MF_01082">
    <property type="entry name" value="TruD"/>
    <property type="match status" value="1"/>
</dbReference>
<dbReference type="PROSITE" id="PS50984">
    <property type="entry name" value="TRUD"/>
    <property type="match status" value="1"/>
</dbReference>
<name>A0A833DS56_9EURY</name>
<comment type="function">
    <text evidence="3">Could be responsible for synthesis of pseudouridine from uracil-13 in transfer RNAs.</text>
</comment>
<reference evidence="6" key="1">
    <citation type="journal article" date="2020" name="ISME J.">
        <title>Gammaproteobacteria mediating utilization of methyl-, sulfur- and petroleum organic compounds in deep ocean hydrothermal plumes.</title>
        <authorList>
            <person name="Zhou Z."/>
            <person name="Liu Y."/>
            <person name="Pan J."/>
            <person name="Cron B.R."/>
            <person name="Toner B.M."/>
            <person name="Anantharaman K."/>
            <person name="Breier J.A."/>
            <person name="Dick G.J."/>
            <person name="Li M."/>
        </authorList>
    </citation>
    <scope>NUCLEOTIDE SEQUENCE</scope>
    <source>
        <strain evidence="6">SZUA-1385</strain>
    </source>
</reference>
<dbReference type="GO" id="GO:0003723">
    <property type="term" value="F:RNA binding"/>
    <property type="evidence" value="ECO:0007669"/>
    <property type="project" value="InterPro"/>
</dbReference>
<feature type="domain" description="TRUD" evidence="5">
    <location>
        <begin position="239"/>
        <end position="428"/>
    </location>
</feature>
<evidence type="ECO:0000313" key="6">
    <source>
        <dbReference type="EMBL" id="HIP17397.1"/>
    </source>
</evidence>
<accession>A0A833DS56</accession>
<dbReference type="GO" id="GO:0031119">
    <property type="term" value="P:tRNA pseudouridine synthesis"/>
    <property type="evidence" value="ECO:0007669"/>
    <property type="project" value="UniProtKB-UniRule"/>
</dbReference>
<feature type="region of interest" description="Disordered" evidence="4">
    <location>
        <begin position="198"/>
        <end position="221"/>
    </location>
</feature>
<dbReference type="PIRSF" id="PIRSF037016">
    <property type="entry name" value="Pseudouridin_synth_euk_prd"/>
    <property type="match status" value="1"/>
</dbReference>
<dbReference type="InterPro" id="IPR011760">
    <property type="entry name" value="PsdUridine_synth_TruD_insert"/>
</dbReference>
<feature type="active site" description="Nucleophile" evidence="3">
    <location>
        <position position="134"/>
    </location>
</feature>
<gene>
    <name evidence="3 6" type="primary">truD</name>
    <name evidence="6" type="ORF">EYG76_03730</name>
</gene>
<dbReference type="PANTHER" id="PTHR13326">
    <property type="entry name" value="TRNA PSEUDOURIDINE SYNTHASE D"/>
    <property type="match status" value="1"/>
</dbReference>
<dbReference type="SUPFAM" id="SSF55120">
    <property type="entry name" value="Pseudouridine synthase"/>
    <property type="match status" value="1"/>
</dbReference>
<dbReference type="Gene3D" id="3.30.2350.20">
    <property type="entry name" value="TruD, catalytic domain"/>
    <property type="match status" value="3"/>
</dbReference>